<feature type="transmembrane region" description="Helical" evidence="10">
    <location>
        <begin position="316"/>
        <end position="338"/>
    </location>
</feature>
<evidence type="ECO:0000256" key="3">
    <source>
        <dbReference type="ARBA" id="ARBA00022502"/>
    </source>
</evidence>
<evidence type="ECO:0000256" key="10">
    <source>
        <dbReference type="SAM" id="Phobius"/>
    </source>
</evidence>
<evidence type="ECO:0000256" key="8">
    <source>
        <dbReference type="ARBA" id="ARBA00022989"/>
    </source>
</evidence>
<proteinExistence type="predicted"/>
<sequence>MTTLLSPAAPAAARVSGRLGYLRAAGIYLGVRVLGVVLLAVFAADNGQPLLDRLTAWDGQWYLAIADQGYGGITHGLVDAEGHFAPHTPLAFFPLYPFLMHALATGTGLDSTTAGLLISVVAGIAAALGVYRLGRIAGGEPGAERRGLLLVALWAGAPLSITLSMVYTEALFTAFVAWALVGLVEKRWMLAALCCVAAGLTRPTAVVLVGVVVFAGIVAFARAPRPAPLLAALAAPVGLVGYWLWVAQQTGSLFGWFDLEWHGWHTRFDLGRETFGFVGEQLVQGRSVMEVGNVFVVFLALAAAVLLALRLRDRPGWWPLIAFGAGMVVLVAGTAGIPFAKARFLLPGFVLLLPLAQGLSGRRTSTAVAATAGLVLLGCWFSAYALTGWHYAI</sequence>
<keyword evidence="7" id="KW-0256">Endoplasmic reticulum</keyword>
<dbReference type="RefSeq" id="WP_326834791.1">
    <property type="nucleotide sequence ID" value="NZ_CP142149.1"/>
</dbReference>
<gene>
    <name evidence="11" type="ORF">VSH64_07660</name>
</gene>
<evidence type="ECO:0000256" key="5">
    <source>
        <dbReference type="ARBA" id="ARBA00022679"/>
    </source>
</evidence>
<keyword evidence="5" id="KW-0808">Transferase</keyword>
<reference evidence="11 12" key="1">
    <citation type="journal article" date="2015" name="Int. J. Syst. Evol. Microbiol.">
        <title>Amycolatopsis rhabdoformis sp. nov., an actinomycete isolated from a tropical forest soil.</title>
        <authorList>
            <person name="Souza W.R."/>
            <person name="Silva R.E."/>
            <person name="Goodfellow M."/>
            <person name="Busarakam K."/>
            <person name="Figueiro F.S."/>
            <person name="Ferreira D."/>
            <person name="Rodrigues-Filho E."/>
            <person name="Moraes L.A.B."/>
            <person name="Zucchi T.D."/>
        </authorList>
    </citation>
    <scope>NUCLEOTIDE SEQUENCE [LARGE SCALE GENOMIC DNA]</scope>
    <source>
        <strain evidence="11 12">NCIMB 14900</strain>
    </source>
</reference>
<accession>A0ABZ1IE97</accession>
<feature type="transmembrane region" description="Helical" evidence="10">
    <location>
        <begin position="291"/>
        <end position="309"/>
    </location>
</feature>
<dbReference type="PANTHER" id="PTHR12468">
    <property type="entry name" value="GPI MANNOSYLTRANSFERASE 2"/>
    <property type="match status" value="1"/>
</dbReference>
<evidence type="ECO:0000256" key="6">
    <source>
        <dbReference type="ARBA" id="ARBA00022692"/>
    </source>
</evidence>
<evidence type="ECO:0000313" key="11">
    <source>
        <dbReference type="EMBL" id="WSE31983.1"/>
    </source>
</evidence>
<feature type="transmembrane region" description="Helical" evidence="10">
    <location>
        <begin position="21"/>
        <end position="44"/>
    </location>
</feature>
<comment type="pathway">
    <text evidence="2">Glycolipid biosynthesis; glycosylphosphatidylinositol-anchor biosynthesis.</text>
</comment>
<feature type="transmembrane region" description="Helical" evidence="10">
    <location>
        <begin position="188"/>
        <end position="220"/>
    </location>
</feature>
<evidence type="ECO:0000256" key="2">
    <source>
        <dbReference type="ARBA" id="ARBA00004687"/>
    </source>
</evidence>
<organism evidence="11 12">
    <name type="scientific">Amycolatopsis rhabdoformis</name>
    <dbReference type="NCBI Taxonomy" id="1448059"/>
    <lineage>
        <taxon>Bacteria</taxon>
        <taxon>Bacillati</taxon>
        <taxon>Actinomycetota</taxon>
        <taxon>Actinomycetes</taxon>
        <taxon>Pseudonocardiales</taxon>
        <taxon>Pseudonocardiaceae</taxon>
        <taxon>Amycolatopsis</taxon>
    </lineage>
</organism>
<evidence type="ECO:0000256" key="4">
    <source>
        <dbReference type="ARBA" id="ARBA00022676"/>
    </source>
</evidence>
<feature type="transmembrane region" description="Helical" evidence="10">
    <location>
        <begin position="146"/>
        <end position="168"/>
    </location>
</feature>
<feature type="transmembrane region" description="Helical" evidence="10">
    <location>
        <begin position="114"/>
        <end position="134"/>
    </location>
</feature>
<dbReference type="Proteomes" id="UP001330812">
    <property type="component" value="Chromosome"/>
</dbReference>
<keyword evidence="8 10" id="KW-1133">Transmembrane helix</keyword>
<keyword evidence="4" id="KW-0328">Glycosyltransferase</keyword>
<evidence type="ECO:0000313" key="12">
    <source>
        <dbReference type="Proteomes" id="UP001330812"/>
    </source>
</evidence>
<keyword evidence="9 10" id="KW-0472">Membrane</keyword>
<comment type="subcellular location">
    <subcellularLocation>
        <location evidence="1">Endoplasmic reticulum membrane</location>
        <topology evidence="1">Multi-pass membrane protein</topology>
    </subcellularLocation>
</comment>
<evidence type="ECO:0008006" key="13">
    <source>
        <dbReference type="Google" id="ProtNLM"/>
    </source>
</evidence>
<feature type="transmembrane region" description="Helical" evidence="10">
    <location>
        <begin position="367"/>
        <end position="392"/>
    </location>
</feature>
<evidence type="ECO:0000256" key="7">
    <source>
        <dbReference type="ARBA" id="ARBA00022824"/>
    </source>
</evidence>
<feature type="transmembrane region" description="Helical" evidence="10">
    <location>
        <begin position="227"/>
        <end position="245"/>
    </location>
</feature>
<evidence type="ECO:0000256" key="1">
    <source>
        <dbReference type="ARBA" id="ARBA00004477"/>
    </source>
</evidence>
<keyword evidence="3" id="KW-0337">GPI-anchor biosynthesis</keyword>
<protein>
    <recommendedName>
        <fullName evidence="13">DUF2029 domain-containing protein</fullName>
    </recommendedName>
</protein>
<dbReference type="PANTHER" id="PTHR12468:SF2">
    <property type="entry name" value="GPI MANNOSYLTRANSFERASE 2"/>
    <property type="match status" value="1"/>
</dbReference>
<name>A0ABZ1IE97_9PSEU</name>
<evidence type="ECO:0000256" key="9">
    <source>
        <dbReference type="ARBA" id="ARBA00023136"/>
    </source>
</evidence>
<keyword evidence="12" id="KW-1185">Reference proteome</keyword>
<keyword evidence="6 10" id="KW-0812">Transmembrane</keyword>
<dbReference type="InterPro" id="IPR007315">
    <property type="entry name" value="PIG-V/Gpi18"/>
</dbReference>
<dbReference type="EMBL" id="CP142149">
    <property type="protein sequence ID" value="WSE31983.1"/>
    <property type="molecule type" value="Genomic_DNA"/>
</dbReference>